<dbReference type="Pfam" id="PF00702">
    <property type="entry name" value="Hydrolase"/>
    <property type="match status" value="1"/>
</dbReference>
<dbReference type="NCBIfam" id="TIGR02009">
    <property type="entry name" value="PGMB-YQAB-SF"/>
    <property type="match status" value="1"/>
</dbReference>
<reference evidence="12" key="1">
    <citation type="journal article" date="2012" name="PLoS ONE">
        <title>Comparative analysis of genome sequences covering the seven cronobacter species.</title>
        <authorList>
            <person name="Joseph S."/>
            <person name="Desai P."/>
            <person name="Ji Y."/>
            <person name="Cummings C.A."/>
            <person name="Shih R."/>
            <person name="Degoricija L."/>
            <person name="Rico A."/>
            <person name="Brzoska P."/>
            <person name="Hamby S.E."/>
            <person name="Masood N."/>
            <person name="Hariri S."/>
            <person name="Sonbol H."/>
            <person name="Chuzhanova N."/>
            <person name="McClelland M."/>
            <person name="Furtado M.R."/>
            <person name="Forsythe S.J."/>
        </authorList>
    </citation>
    <scope>NUCLEOTIDE SEQUENCE [LARGE SCALE GENOMIC DNA]</scope>
    <source>
        <strain evidence="12">1210</strain>
    </source>
</reference>
<dbReference type="CDD" id="cd02598">
    <property type="entry name" value="HAD_BPGM"/>
    <property type="match status" value="1"/>
</dbReference>
<dbReference type="InterPro" id="IPR023214">
    <property type="entry name" value="HAD_sf"/>
</dbReference>
<proteinExistence type="inferred from homology"/>
<gene>
    <name evidence="11" type="ORF">BN134_2537</name>
</gene>
<evidence type="ECO:0000256" key="4">
    <source>
        <dbReference type="ARBA" id="ARBA00022723"/>
    </source>
</evidence>
<comment type="similarity">
    <text evidence="2">Belongs to the HAD-like hydrolase superfamily. CbbY/CbbZ/Gph/YieH family.</text>
</comment>
<keyword evidence="4" id="KW-0479">Metal-binding</keyword>
<keyword evidence="6 11" id="KW-0413">Isomerase</keyword>
<dbReference type="InterPro" id="IPR023198">
    <property type="entry name" value="PGP-like_dom2"/>
</dbReference>
<name>A0ABM9Q8F8_9ENTR</name>
<sequence>MQPDAVIFDLDGVITDTAHLHFVAWRQVAADVGISIDETFNQQLKGISRMGSLERILAYGGKAQAFSAAEKAALAARKNALYVDALRALTPQAVLPGINALLTALRGAGIGIGLASVSLNAPAILQALELADAFDFCADAARLTHSKPDPEIFIAACAGLGVAPARCIGVEDAQAGIDAINACGMVAVGIGASLTGAQLRLDETAQLTWPRLHALWNQQRRATARCQ</sequence>
<evidence type="ECO:0000256" key="5">
    <source>
        <dbReference type="ARBA" id="ARBA00022842"/>
    </source>
</evidence>
<dbReference type="InterPro" id="IPR036412">
    <property type="entry name" value="HAD-like_sf"/>
</dbReference>
<dbReference type="PANTHER" id="PTHR46193">
    <property type="entry name" value="6-PHOSPHOGLUCONATE PHOSPHATASE"/>
    <property type="match status" value="1"/>
</dbReference>
<evidence type="ECO:0000256" key="10">
    <source>
        <dbReference type="ARBA" id="ARBA00044991"/>
    </source>
</evidence>
<evidence type="ECO:0000256" key="6">
    <source>
        <dbReference type="ARBA" id="ARBA00023235"/>
    </source>
</evidence>
<comment type="caution">
    <text evidence="11">The sequence shown here is derived from an EMBL/GenBank/DDBJ whole genome shotgun (WGS) entry which is preliminary data.</text>
</comment>
<evidence type="ECO:0000256" key="2">
    <source>
        <dbReference type="ARBA" id="ARBA00006171"/>
    </source>
</evidence>
<comment type="catalytic activity">
    <reaction evidence="8">
        <text>beta-D-glucose 1-phosphate = beta-D-glucose 6-phosphate</text>
        <dbReference type="Rhea" id="RHEA:20113"/>
        <dbReference type="ChEBI" id="CHEBI:57684"/>
        <dbReference type="ChEBI" id="CHEBI:58247"/>
        <dbReference type="EC" id="5.4.2.6"/>
    </reaction>
</comment>
<dbReference type="PANTHER" id="PTHR46193:SF18">
    <property type="entry name" value="HEXITOL PHOSPHATASE B"/>
    <property type="match status" value="1"/>
</dbReference>
<dbReference type="SFLD" id="SFLDG01129">
    <property type="entry name" value="C1.5:_HAD__Beta-PGM__Phosphata"/>
    <property type="match status" value="1"/>
</dbReference>
<protein>
    <recommendedName>
        <fullName evidence="10">Beta-phosphoglucomutase</fullName>
        <ecNumber evidence="9">5.4.2.6</ecNumber>
    </recommendedName>
</protein>
<evidence type="ECO:0000313" key="11">
    <source>
        <dbReference type="EMBL" id="CCJ81779.1"/>
    </source>
</evidence>
<comment type="cofactor">
    <cofactor evidence="1">
        <name>Mg(2+)</name>
        <dbReference type="ChEBI" id="CHEBI:18420"/>
    </cofactor>
</comment>
<dbReference type="InterPro" id="IPR006439">
    <property type="entry name" value="HAD-SF_hydro_IA"/>
</dbReference>
<dbReference type="NCBIfam" id="TIGR01990">
    <property type="entry name" value="bPGM"/>
    <property type="match status" value="1"/>
</dbReference>
<accession>A0ABM9Q8F8</accession>
<evidence type="ECO:0000256" key="8">
    <source>
        <dbReference type="ARBA" id="ARBA00044926"/>
    </source>
</evidence>
<dbReference type="Gene3D" id="3.40.50.1000">
    <property type="entry name" value="HAD superfamily/HAD-like"/>
    <property type="match status" value="1"/>
</dbReference>
<dbReference type="SFLD" id="SFLDS00003">
    <property type="entry name" value="Haloacid_Dehalogenase"/>
    <property type="match status" value="1"/>
</dbReference>
<dbReference type="InterPro" id="IPR010976">
    <property type="entry name" value="B-phosphoglucomutase_hydrolase"/>
</dbReference>
<dbReference type="InterPro" id="IPR010972">
    <property type="entry name" value="Beta-PGM"/>
</dbReference>
<evidence type="ECO:0000256" key="1">
    <source>
        <dbReference type="ARBA" id="ARBA00001946"/>
    </source>
</evidence>
<dbReference type="Proteomes" id="UP000009342">
    <property type="component" value="Unassembled WGS sequence"/>
</dbReference>
<organism evidence="11 12">
    <name type="scientific">Cronobacter dublinensis 1210</name>
    <dbReference type="NCBI Taxonomy" id="1208656"/>
    <lineage>
        <taxon>Bacteria</taxon>
        <taxon>Pseudomonadati</taxon>
        <taxon>Pseudomonadota</taxon>
        <taxon>Gammaproteobacteria</taxon>
        <taxon>Enterobacterales</taxon>
        <taxon>Enterobacteriaceae</taxon>
        <taxon>Cronobacter</taxon>
    </lineage>
</organism>
<dbReference type="GO" id="GO:0008801">
    <property type="term" value="F:beta-phosphoglucomutase activity"/>
    <property type="evidence" value="ECO:0007669"/>
    <property type="project" value="UniProtKB-EC"/>
</dbReference>
<dbReference type="SUPFAM" id="SSF56784">
    <property type="entry name" value="HAD-like"/>
    <property type="match status" value="1"/>
</dbReference>
<evidence type="ECO:0000313" key="12">
    <source>
        <dbReference type="Proteomes" id="UP000009342"/>
    </source>
</evidence>
<dbReference type="EMBL" id="CAKZ01000115">
    <property type="protein sequence ID" value="CCJ81779.1"/>
    <property type="molecule type" value="Genomic_DNA"/>
</dbReference>
<keyword evidence="5" id="KW-0460">Magnesium</keyword>
<evidence type="ECO:0000256" key="9">
    <source>
        <dbReference type="ARBA" id="ARBA00044968"/>
    </source>
</evidence>
<keyword evidence="3" id="KW-0597">Phosphoprotein</keyword>
<dbReference type="NCBIfam" id="TIGR01509">
    <property type="entry name" value="HAD-SF-IA-v3"/>
    <property type="match status" value="1"/>
</dbReference>
<keyword evidence="12" id="KW-1185">Reference proteome</keyword>
<dbReference type="SFLD" id="SFLDG01135">
    <property type="entry name" value="C1.5.6:_HAD__Beta-PGM__Phospha"/>
    <property type="match status" value="1"/>
</dbReference>
<dbReference type="Gene3D" id="1.10.150.240">
    <property type="entry name" value="Putative phosphatase, domain 2"/>
    <property type="match status" value="1"/>
</dbReference>
<evidence type="ECO:0000256" key="7">
    <source>
        <dbReference type="ARBA" id="ARBA00023277"/>
    </source>
</evidence>
<keyword evidence="7" id="KW-0119">Carbohydrate metabolism</keyword>
<evidence type="ECO:0000256" key="3">
    <source>
        <dbReference type="ARBA" id="ARBA00022553"/>
    </source>
</evidence>
<dbReference type="EC" id="5.4.2.6" evidence="9"/>
<dbReference type="InterPro" id="IPR051600">
    <property type="entry name" value="Beta-PGM-like"/>
</dbReference>